<organism evidence="1 2">
    <name type="scientific">Spirodela intermedia</name>
    <name type="common">Intermediate duckweed</name>
    <dbReference type="NCBI Taxonomy" id="51605"/>
    <lineage>
        <taxon>Eukaryota</taxon>
        <taxon>Viridiplantae</taxon>
        <taxon>Streptophyta</taxon>
        <taxon>Embryophyta</taxon>
        <taxon>Tracheophyta</taxon>
        <taxon>Spermatophyta</taxon>
        <taxon>Magnoliopsida</taxon>
        <taxon>Liliopsida</taxon>
        <taxon>Araceae</taxon>
        <taxon>Lemnoideae</taxon>
        <taxon>Spirodela</taxon>
    </lineage>
</organism>
<reference evidence="1" key="1">
    <citation type="submission" date="2020-02" db="EMBL/GenBank/DDBJ databases">
        <authorList>
            <person name="Scholz U."/>
            <person name="Mascher M."/>
            <person name="Fiebig A."/>
        </authorList>
    </citation>
    <scope>NUCLEOTIDE SEQUENCE</scope>
</reference>
<keyword evidence="2" id="KW-1185">Reference proteome</keyword>
<dbReference type="OrthoDB" id="1088261at2759"/>
<evidence type="ECO:0000313" key="1">
    <source>
        <dbReference type="EMBL" id="CAA7397186.1"/>
    </source>
</evidence>
<dbReference type="PANTHER" id="PTHR33168">
    <property type="entry name" value="STRESS INDUCED PROTEIN-RELATED"/>
    <property type="match status" value="1"/>
</dbReference>
<name>A0A7I8KIU1_SPIIN</name>
<gene>
    <name evidence="1" type="ORF">SI8410_06007851</name>
</gene>
<proteinExistence type="predicted"/>
<sequence>MGWGGDAVLARRASCACSAALDVRRWRWRGSRLQGAQRNAGGYYCEEEEEELAPLESKGRRGVTAQWRGIWRRIVGGRTAPPSYDEESYAQNFEDEGGAWEEPEFLPRSFSAVYANPSGFLTRFAR</sequence>
<dbReference type="AlphaFoldDB" id="A0A7I8KIU1"/>
<dbReference type="Proteomes" id="UP000663760">
    <property type="component" value="Chromosome 6"/>
</dbReference>
<dbReference type="EMBL" id="LR746269">
    <property type="protein sequence ID" value="CAA7397186.1"/>
    <property type="molecule type" value="Genomic_DNA"/>
</dbReference>
<evidence type="ECO:0000313" key="2">
    <source>
        <dbReference type="Proteomes" id="UP000663760"/>
    </source>
</evidence>
<accession>A0A7I8KIU1</accession>
<protein>
    <submittedName>
        <fullName evidence="1">Uncharacterized protein</fullName>
    </submittedName>
</protein>